<feature type="signal peptide" evidence="1">
    <location>
        <begin position="1"/>
        <end position="20"/>
    </location>
</feature>
<comment type="caution">
    <text evidence="3">The sequence shown here is derived from an EMBL/GenBank/DDBJ whole genome shotgun (WGS) entry which is preliminary data.</text>
</comment>
<keyword evidence="4" id="KW-1185">Reference proteome</keyword>
<protein>
    <submittedName>
        <fullName evidence="3">Peptidase M28</fullName>
    </submittedName>
</protein>
<dbReference type="Gene3D" id="3.40.630.10">
    <property type="entry name" value="Zn peptidases"/>
    <property type="match status" value="2"/>
</dbReference>
<dbReference type="Pfam" id="PF04389">
    <property type="entry name" value="Peptidase_M28"/>
    <property type="match status" value="1"/>
</dbReference>
<dbReference type="GO" id="GO:0006508">
    <property type="term" value="P:proteolysis"/>
    <property type="evidence" value="ECO:0007669"/>
    <property type="project" value="InterPro"/>
</dbReference>
<evidence type="ECO:0000313" key="3">
    <source>
        <dbReference type="EMBL" id="RUO34466.1"/>
    </source>
</evidence>
<dbReference type="RefSeq" id="WP_126797550.1">
    <property type="nucleotide sequence ID" value="NZ_PIPO01000001.1"/>
</dbReference>
<dbReference type="PROSITE" id="PS51257">
    <property type="entry name" value="PROKAR_LIPOPROTEIN"/>
    <property type="match status" value="1"/>
</dbReference>
<dbReference type="SUPFAM" id="SSF52025">
    <property type="entry name" value="PA domain"/>
    <property type="match status" value="1"/>
</dbReference>
<keyword evidence="1" id="KW-0732">Signal</keyword>
<organism evidence="3 4">
    <name type="scientific">Aliidiomarina soli</name>
    <dbReference type="NCBI Taxonomy" id="1928574"/>
    <lineage>
        <taxon>Bacteria</taxon>
        <taxon>Pseudomonadati</taxon>
        <taxon>Pseudomonadota</taxon>
        <taxon>Gammaproteobacteria</taxon>
        <taxon>Alteromonadales</taxon>
        <taxon>Idiomarinaceae</taxon>
        <taxon>Aliidiomarina</taxon>
    </lineage>
</organism>
<name>A0A432WKX7_9GAMM</name>
<dbReference type="InterPro" id="IPR046450">
    <property type="entry name" value="PA_dom_sf"/>
</dbReference>
<reference evidence="3 4" key="1">
    <citation type="journal article" date="2011" name="Front. Microbiol.">
        <title>Genomic signatures of strain selection and enhancement in Bacillus atrophaeus var. globigii, a historical biowarfare simulant.</title>
        <authorList>
            <person name="Gibbons H.S."/>
            <person name="Broomall S.M."/>
            <person name="McNew L.A."/>
            <person name="Daligault H."/>
            <person name="Chapman C."/>
            <person name="Bruce D."/>
            <person name="Karavis M."/>
            <person name="Krepps M."/>
            <person name="McGregor P.A."/>
            <person name="Hong C."/>
            <person name="Park K.H."/>
            <person name="Akmal A."/>
            <person name="Feldman A."/>
            <person name="Lin J.S."/>
            <person name="Chang W.E."/>
            <person name="Higgs B.W."/>
            <person name="Demirev P."/>
            <person name="Lindquist J."/>
            <person name="Liem A."/>
            <person name="Fochler E."/>
            <person name="Read T.D."/>
            <person name="Tapia R."/>
            <person name="Johnson S."/>
            <person name="Bishop-Lilly K.A."/>
            <person name="Detter C."/>
            <person name="Han C."/>
            <person name="Sozhamannan S."/>
            <person name="Rosenzweig C.N."/>
            <person name="Skowronski E.W."/>
        </authorList>
    </citation>
    <scope>NUCLEOTIDE SEQUENCE [LARGE SCALE GENOMIC DNA]</scope>
    <source>
        <strain evidence="3 4">Y4G10-17</strain>
    </source>
</reference>
<accession>A0A432WKX7</accession>
<evidence type="ECO:0000313" key="4">
    <source>
        <dbReference type="Proteomes" id="UP000287823"/>
    </source>
</evidence>
<sequence>MFRAKFIAAGLLAASLTACAGYSGGYANSAEPQAREEAVRAHMKFLADDLLEGRDTGSRGHDIASAYIAAHFEALGLAAYGEDDYYQWMPARQTRLVANSASFVVHKEGNEIELEYPKAFFTGPSAAATEQSITAEMVFVGYGLVSDTFAIDDYAGLDVDGKIVVMLNGRPEHLPSEEAAHLSRLKTELAADRGAVGIVTLHTPEREAVRPYETSLMYLNAPSVRWLNEAGEVQGHTSIEGSAYLHYEAADVLFEGAAQSWQDVLATLEQKESPQGFALPGQATLARQSTHEDLQSPNVIAVLEGSDPELKDEYVVYTAHSDHLGLARDMSTDNKVFNGLLDNASGVAIMLETARMFADAKARGEGPRRSVMFVALTAEEKGLLGADYFAENPPVPASQMVANVNLDMPVLLYPFADVVAFGSAHSSLGDVVERAAGRYGIESSPDPMPEQAIFTRSDHYMLVKRGIPAVFLMTGFTSQDEEEDGGAVWGQFFAEQYHRPMDDIPSLTEAYGEIRYDFGALFAQINYAIGEEIANTSERPYWLDDSYFGNLFRDDDQRQRH</sequence>
<evidence type="ECO:0000256" key="1">
    <source>
        <dbReference type="SAM" id="SignalP"/>
    </source>
</evidence>
<dbReference type="SUPFAM" id="SSF53187">
    <property type="entry name" value="Zn-dependent exopeptidases"/>
    <property type="match status" value="1"/>
</dbReference>
<dbReference type="InterPro" id="IPR007484">
    <property type="entry name" value="Peptidase_M28"/>
</dbReference>
<dbReference type="Proteomes" id="UP000287823">
    <property type="component" value="Unassembled WGS sequence"/>
</dbReference>
<dbReference type="EMBL" id="PIPO01000001">
    <property type="protein sequence ID" value="RUO34466.1"/>
    <property type="molecule type" value="Genomic_DNA"/>
</dbReference>
<dbReference type="PANTHER" id="PTHR12147:SF26">
    <property type="entry name" value="PEPTIDASE M28 DOMAIN-CONTAINING PROTEIN"/>
    <property type="match status" value="1"/>
</dbReference>
<feature type="domain" description="Peptidase M28" evidence="2">
    <location>
        <begin position="298"/>
        <end position="506"/>
    </location>
</feature>
<dbReference type="PANTHER" id="PTHR12147">
    <property type="entry name" value="METALLOPEPTIDASE M28 FAMILY MEMBER"/>
    <property type="match status" value="1"/>
</dbReference>
<gene>
    <name evidence="3" type="ORF">CWE14_00155</name>
</gene>
<dbReference type="AlphaFoldDB" id="A0A432WKX7"/>
<dbReference type="GO" id="GO:0008235">
    <property type="term" value="F:metalloexopeptidase activity"/>
    <property type="evidence" value="ECO:0007669"/>
    <property type="project" value="InterPro"/>
</dbReference>
<dbReference type="CDD" id="cd04820">
    <property type="entry name" value="PA_M28_1_1"/>
    <property type="match status" value="1"/>
</dbReference>
<dbReference type="InterPro" id="IPR045175">
    <property type="entry name" value="M28_fam"/>
</dbReference>
<evidence type="ECO:0000259" key="2">
    <source>
        <dbReference type="Pfam" id="PF04389"/>
    </source>
</evidence>
<feature type="chain" id="PRO_5019567147" evidence="1">
    <location>
        <begin position="21"/>
        <end position="561"/>
    </location>
</feature>
<proteinExistence type="predicted"/>
<dbReference type="Gene3D" id="3.50.30.30">
    <property type="match status" value="1"/>
</dbReference>